<feature type="region of interest" description="Disordered" evidence="1">
    <location>
        <begin position="32"/>
        <end position="57"/>
    </location>
</feature>
<evidence type="ECO:0000313" key="3">
    <source>
        <dbReference type="Proteomes" id="UP000515563"/>
    </source>
</evidence>
<proteinExistence type="predicted"/>
<name>A0A7G6WTW9_9ACTN</name>
<reference evidence="2 3" key="2">
    <citation type="journal article" date="2020" name="Microbiol. Resour. Announc.">
        <title>Antarctic desert soil bacteria exhibit high novel natural product potential, evaluated through long-read genome sequencing and comparative genomics.</title>
        <authorList>
            <person name="Benaud N."/>
            <person name="Edwards R.J."/>
            <person name="Amos T.G."/>
            <person name="D'Agostino P.M."/>
            <person name="Gutierrez-Chavez C."/>
            <person name="Montgomery K."/>
            <person name="Nicetic I."/>
            <person name="Ferrari B.C."/>
        </authorList>
    </citation>
    <scope>NUCLEOTIDE SEQUENCE [LARGE SCALE GENOMIC DNA]</scope>
    <source>
        <strain evidence="2 3">SPB151</strain>
    </source>
</reference>
<dbReference type="KEGG" id="kqi:F1D05_05245"/>
<dbReference type="SUPFAM" id="SSF57997">
    <property type="entry name" value="Tropomyosin"/>
    <property type="match status" value="1"/>
</dbReference>
<accession>A0A7G6WTW9</accession>
<evidence type="ECO:0000313" key="2">
    <source>
        <dbReference type="EMBL" id="QNE17434.1"/>
    </source>
</evidence>
<dbReference type="EMBL" id="CP043661">
    <property type="protein sequence ID" value="QNE17434.1"/>
    <property type="molecule type" value="Genomic_DNA"/>
</dbReference>
<dbReference type="Proteomes" id="UP000515563">
    <property type="component" value="Chromosome"/>
</dbReference>
<reference evidence="3" key="1">
    <citation type="submission" date="2019-09" db="EMBL/GenBank/DDBJ databases">
        <title>Antimicrobial potential of Antarctic Bacteria.</title>
        <authorList>
            <person name="Benaud N."/>
            <person name="Edwards R.J."/>
            <person name="Ferrari B.C."/>
        </authorList>
    </citation>
    <scope>NUCLEOTIDE SEQUENCE [LARGE SCALE GENOMIC DNA]</scope>
    <source>
        <strain evidence="3">SPB151</strain>
    </source>
</reference>
<sequence>MAEAGAQAPTADDLRDALGTTLAVHATADRTATEQTMAGQPETAVAAAQTAERRQATQHLAQTVRAWGERMAQVAEAIKPLEDQLRTAQTTLGDTATKAPEALRTDFDRLHTALQTNQDSMATLHRNLESMSSRAEFAAGYTPTPPGLSPDGGVVLADTFTTDELTSDLAAELDERLGRVTPGAALDQLRSDLSKTTFQIDELASRIDSSEPAAASVQASQRAQGARDSVHRDTRGALRGSSPAR</sequence>
<evidence type="ECO:0000256" key="1">
    <source>
        <dbReference type="SAM" id="MobiDB-lite"/>
    </source>
</evidence>
<dbReference type="AlphaFoldDB" id="A0A7G6WTW9"/>
<feature type="region of interest" description="Disordered" evidence="1">
    <location>
        <begin position="207"/>
        <end position="245"/>
    </location>
</feature>
<keyword evidence="3" id="KW-1185">Reference proteome</keyword>
<protein>
    <submittedName>
        <fullName evidence="2">Uncharacterized protein</fullName>
    </submittedName>
</protein>
<feature type="compositionally biased region" description="Low complexity" evidence="1">
    <location>
        <begin position="213"/>
        <end position="227"/>
    </location>
</feature>
<gene>
    <name evidence="2" type="ORF">F1D05_05245</name>
</gene>
<dbReference type="RefSeq" id="WP_185446264.1">
    <property type="nucleotide sequence ID" value="NZ_CP043661.1"/>
</dbReference>
<organism evidence="2 3">
    <name type="scientific">Kribbella qitaiheensis</name>
    <dbReference type="NCBI Taxonomy" id="1544730"/>
    <lineage>
        <taxon>Bacteria</taxon>
        <taxon>Bacillati</taxon>
        <taxon>Actinomycetota</taxon>
        <taxon>Actinomycetes</taxon>
        <taxon>Propionibacteriales</taxon>
        <taxon>Kribbellaceae</taxon>
        <taxon>Kribbella</taxon>
    </lineage>
</organism>